<dbReference type="AlphaFoldDB" id="A0A182PWP4"/>
<dbReference type="EnsemblMetazoa" id="AEPI011381-RA">
    <property type="protein sequence ID" value="AEPI011381-PA"/>
    <property type="gene ID" value="AEPI011381"/>
</dbReference>
<sequence length="110" mass="12529">MRAQYQDAMAIVRALGKPDLFITVTCNPKWPEIKRCLLPRQQAVDRPDVTVRVFRLKLKAILHGITMGALGIELIEVARIHVIEFQKRGIPHAYLLMILTAEDKPQTLES</sequence>
<dbReference type="InterPro" id="IPR025476">
    <property type="entry name" value="Helitron_helicase-like"/>
</dbReference>
<proteinExistence type="predicted"/>
<organism evidence="2 3">
    <name type="scientific">Anopheles epiroticus</name>
    <dbReference type="NCBI Taxonomy" id="199890"/>
    <lineage>
        <taxon>Eukaryota</taxon>
        <taxon>Metazoa</taxon>
        <taxon>Ecdysozoa</taxon>
        <taxon>Arthropoda</taxon>
        <taxon>Hexapoda</taxon>
        <taxon>Insecta</taxon>
        <taxon>Pterygota</taxon>
        <taxon>Neoptera</taxon>
        <taxon>Endopterygota</taxon>
        <taxon>Diptera</taxon>
        <taxon>Nematocera</taxon>
        <taxon>Culicoidea</taxon>
        <taxon>Culicidae</taxon>
        <taxon>Anophelinae</taxon>
        <taxon>Anopheles</taxon>
    </lineage>
</organism>
<dbReference type="PANTHER" id="PTHR45786">
    <property type="entry name" value="DNA BINDING PROTEIN-LIKE"/>
    <property type="match status" value="1"/>
</dbReference>
<evidence type="ECO:0000313" key="3">
    <source>
        <dbReference type="Proteomes" id="UP000075885"/>
    </source>
</evidence>
<reference evidence="3" key="1">
    <citation type="submission" date="2013-03" db="EMBL/GenBank/DDBJ databases">
        <title>The Genome Sequence of Anopheles epiroticus epiroticus2.</title>
        <authorList>
            <consortium name="The Broad Institute Genomics Platform"/>
            <person name="Neafsey D.E."/>
            <person name="Howell P."/>
            <person name="Walker B."/>
            <person name="Young S.K."/>
            <person name="Zeng Q."/>
            <person name="Gargeya S."/>
            <person name="Fitzgerald M."/>
            <person name="Haas B."/>
            <person name="Abouelleil A."/>
            <person name="Allen A.W."/>
            <person name="Alvarado L."/>
            <person name="Arachchi H.M."/>
            <person name="Berlin A.M."/>
            <person name="Chapman S.B."/>
            <person name="Gainer-Dewar J."/>
            <person name="Goldberg J."/>
            <person name="Griggs A."/>
            <person name="Gujja S."/>
            <person name="Hansen M."/>
            <person name="Howarth C."/>
            <person name="Imamovic A."/>
            <person name="Ireland A."/>
            <person name="Larimer J."/>
            <person name="McCowan C."/>
            <person name="Murphy C."/>
            <person name="Pearson M."/>
            <person name="Poon T.W."/>
            <person name="Priest M."/>
            <person name="Roberts A."/>
            <person name="Saif S."/>
            <person name="Shea T."/>
            <person name="Sisk P."/>
            <person name="Sykes S."/>
            <person name="Wortman J."/>
            <person name="Nusbaum C."/>
            <person name="Birren B."/>
        </authorList>
    </citation>
    <scope>NUCLEOTIDE SEQUENCE [LARGE SCALE GENOMIC DNA]</scope>
    <source>
        <strain evidence="3">Epiroticus2</strain>
    </source>
</reference>
<protein>
    <submittedName>
        <fullName evidence="2">Helitron_like_N domain-containing protein</fullName>
    </submittedName>
</protein>
<reference evidence="2" key="2">
    <citation type="submission" date="2020-05" db="UniProtKB">
        <authorList>
            <consortium name="EnsemblMetazoa"/>
        </authorList>
    </citation>
    <scope>IDENTIFICATION</scope>
    <source>
        <strain evidence="2">Epiroticus2</strain>
    </source>
</reference>
<feature type="domain" description="Helitron helicase-like" evidence="1">
    <location>
        <begin position="1"/>
        <end position="97"/>
    </location>
</feature>
<dbReference type="Proteomes" id="UP000075885">
    <property type="component" value="Unassembled WGS sequence"/>
</dbReference>
<accession>A0A182PWP4</accession>
<evidence type="ECO:0000259" key="1">
    <source>
        <dbReference type="Pfam" id="PF14214"/>
    </source>
</evidence>
<dbReference type="STRING" id="199890.A0A182PWP4"/>
<evidence type="ECO:0000313" key="2">
    <source>
        <dbReference type="EnsemblMetazoa" id="AEPI011381-PA"/>
    </source>
</evidence>
<name>A0A182PWP4_9DIPT</name>
<dbReference type="PANTHER" id="PTHR45786:SF74">
    <property type="entry name" value="ATP-DEPENDENT DNA HELICASE"/>
    <property type="match status" value="1"/>
</dbReference>
<dbReference type="VEuPathDB" id="VectorBase:AEPI011381"/>
<keyword evidence="3" id="KW-1185">Reference proteome</keyword>
<dbReference type="Pfam" id="PF14214">
    <property type="entry name" value="Helitron_like_N"/>
    <property type="match status" value="1"/>
</dbReference>